<evidence type="ECO:0000256" key="1">
    <source>
        <dbReference type="ARBA" id="ARBA00006349"/>
    </source>
</evidence>
<proteinExistence type="inferred from homology"/>
<comment type="caution">
    <text evidence="3">The sequence shown here is derived from an EMBL/GenBank/DDBJ whole genome shotgun (WGS) entry which is preliminary data.</text>
</comment>
<dbReference type="Gene3D" id="1.20.5.430">
    <property type="match status" value="1"/>
</dbReference>
<feature type="compositionally biased region" description="Polar residues" evidence="2">
    <location>
        <begin position="9"/>
        <end position="23"/>
    </location>
</feature>
<dbReference type="Proteomes" id="UP000789390">
    <property type="component" value="Unassembled WGS sequence"/>
</dbReference>
<evidence type="ECO:0000313" key="3">
    <source>
        <dbReference type="EMBL" id="CAH0098170.1"/>
    </source>
</evidence>
<evidence type="ECO:0000313" key="4">
    <source>
        <dbReference type="Proteomes" id="UP000789390"/>
    </source>
</evidence>
<dbReference type="EMBL" id="CAKKLH010000001">
    <property type="protein sequence ID" value="CAH0098170.1"/>
    <property type="molecule type" value="Genomic_DNA"/>
</dbReference>
<protein>
    <submittedName>
        <fullName evidence="3">Uncharacterized protein</fullName>
    </submittedName>
</protein>
<organism evidence="3 4">
    <name type="scientific">Daphnia galeata</name>
    <dbReference type="NCBI Taxonomy" id="27404"/>
    <lineage>
        <taxon>Eukaryota</taxon>
        <taxon>Metazoa</taxon>
        <taxon>Ecdysozoa</taxon>
        <taxon>Arthropoda</taxon>
        <taxon>Crustacea</taxon>
        <taxon>Branchiopoda</taxon>
        <taxon>Diplostraca</taxon>
        <taxon>Cladocera</taxon>
        <taxon>Anomopoda</taxon>
        <taxon>Daphniidae</taxon>
        <taxon>Daphnia</taxon>
    </lineage>
</organism>
<dbReference type="OrthoDB" id="4159489at2759"/>
<keyword evidence="4" id="KW-1185">Reference proteome</keyword>
<name>A0A8J2RFN9_9CRUS</name>
<sequence>MRRKMADNNKLSASSEYPSDVSTELNVSASLSNNESSGSNVQDSVTSIATANPQSTPDLKNVQDLTRYVELLLQQMQERFQTISDQVLSRNILFD</sequence>
<comment type="similarity">
    <text evidence="1">Belongs to the HSBP1 family.</text>
</comment>
<evidence type="ECO:0000256" key="2">
    <source>
        <dbReference type="SAM" id="MobiDB-lite"/>
    </source>
</evidence>
<dbReference type="InterPro" id="IPR009643">
    <property type="entry name" value="HS1-bd"/>
</dbReference>
<gene>
    <name evidence="3" type="ORF">DGAL_LOCUS217</name>
</gene>
<feature type="compositionally biased region" description="Low complexity" evidence="2">
    <location>
        <begin position="24"/>
        <end position="41"/>
    </location>
</feature>
<accession>A0A8J2RFN9</accession>
<dbReference type="GO" id="GO:0003714">
    <property type="term" value="F:transcription corepressor activity"/>
    <property type="evidence" value="ECO:0007669"/>
    <property type="project" value="InterPro"/>
</dbReference>
<feature type="compositionally biased region" description="Polar residues" evidence="2">
    <location>
        <begin position="42"/>
        <end position="58"/>
    </location>
</feature>
<dbReference type="Pfam" id="PF06825">
    <property type="entry name" value="HSBP1"/>
    <property type="match status" value="1"/>
</dbReference>
<reference evidence="3" key="1">
    <citation type="submission" date="2021-11" db="EMBL/GenBank/DDBJ databases">
        <authorList>
            <person name="Schell T."/>
        </authorList>
    </citation>
    <scope>NUCLEOTIDE SEQUENCE</scope>
    <source>
        <strain evidence="3">M5</strain>
    </source>
</reference>
<dbReference type="AlphaFoldDB" id="A0A8J2RFN9"/>
<feature type="region of interest" description="Disordered" evidence="2">
    <location>
        <begin position="1"/>
        <end position="60"/>
    </location>
</feature>